<keyword evidence="2" id="KW-1185">Reference proteome</keyword>
<dbReference type="AlphaFoldDB" id="A0AAD1RH22"/>
<dbReference type="Proteomes" id="UP001295444">
    <property type="component" value="Chromosome 02"/>
</dbReference>
<evidence type="ECO:0000313" key="1">
    <source>
        <dbReference type="EMBL" id="CAH2254244.1"/>
    </source>
</evidence>
<name>A0AAD1RH22_PELCU</name>
<organism evidence="1 2">
    <name type="scientific">Pelobates cultripes</name>
    <name type="common">Western spadefoot toad</name>
    <dbReference type="NCBI Taxonomy" id="61616"/>
    <lineage>
        <taxon>Eukaryota</taxon>
        <taxon>Metazoa</taxon>
        <taxon>Chordata</taxon>
        <taxon>Craniata</taxon>
        <taxon>Vertebrata</taxon>
        <taxon>Euteleostomi</taxon>
        <taxon>Amphibia</taxon>
        <taxon>Batrachia</taxon>
        <taxon>Anura</taxon>
        <taxon>Pelobatoidea</taxon>
        <taxon>Pelobatidae</taxon>
        <taxon>Pelobates</taxon>
    </lineage>
</organism>
<dbReference type="EMBL" id="OW240913">
    <property type="protein sequence ID" value="CAH2254244.1"/>
    <property type="molecule type" value="Genomic_DNA"/>
</dbReference>
<accession>A0AAD1RH22</accession>
<reference evidence="1" key="1">
    <citation type="submission" date="2022-03" db="EMBL/GenBank/DDBJ databases">
        <authorList>
            <person name="Alioto T."/>
            <person name="Alioto T."/>
            <person name="Gomez Garrido J."/>
        </authorList>
    </citation>
    <scope>NUCLEOTIDE SEQUENCE</scope>
</reference>
<proteinExistence type="predicted"/>
<sequence length="61" mass="6458">MLAPPWISEPGWGTILTLDWSGGSDIPWSALTPPECPVHCGRGAAAQHRTVLHGSSGRPEI</sequence>
<protein>
    <submittedName>
        <fullName evidence="1">Uncharacterized protein</fullName>
    </submittedName>
</protein>
<gene>
    <name evidence="1" type="ORF">PECUL_23A033446</name>
</gene>
<evidence type="ECO:0000313" key="2">
    <source>
        <dbReference type="Proteomes" id="UP001295444"/>
    </source>
</evidence>
<feature type="non-terminal residue" evidence="1">
    <location>
        <position position="61"/>
    </location>
</feature>